<dbReference type="FunFam" id="3.40.640.10:FF:000011">
    <property type="entry name" value="Ornithine aminotransferase"/>
    <property type="match status" value="1"/>
</dbReference>
<evidence type="ECO:0000256" key="2">
    <source>
        <dbReference type="ARBA" id="ARBA00004998"/>
    </source>
</evidence>
<proteinExistence type="inferred from homology"/>
<name>A0A1F5CAM2_9BACT</name>
<dbReference type="InterPro" id="IPR050103">
    <property type="entry name" value="Class-III_PLP-dep_AT"/>
</dbReference>
<comment type="similarity">
    <text evidence="8">Belongs to the class-III pyridoxal-phosphate-dependent aminotransferase family.</text>
</comment>
<dbReference type="InterPro" id="IPR005814">
    <property type="entry name" value="Aminotrans_3"/>
</dbReference>
<protein>
    <recommendedName>
        <fullName evidence="3">ornithine aminotransferase</fullName>
        <ecNumber evidence="3">2.6.1.13</ecNumber>
    </recommendedName>
    <alternativeName>
        <fullName evidence="7">Ornithine--oxo-acid aminotransferase</fullName>
    </alternativeName>
</protein>
<dbReference type="GO" id="GO:0030170">
    <property type="term" value="F:pyridoxal phosphate binding"/>
    <property type="evidence" value="ECO:0007669"/>
    <property type="project" value="InterPro"/>
</dbReference>
<gene>
    <name evidence="9" type="ORF">A3I30_01545</name>
</gene>
<evidence type="ECO:0000256" key="3">
    <source>
        <dbReference type="ARBA" id="ARBA00012924"/>
    </source>
</evidence>
<dbReference type="EMBL" id="MEYV01000016">
    <property type="protein sequence ID" value="OGD39910.1"/>
    <property type="molecule type" value="Genomic_DNA"/>
</dbReference>
<dbReference type="PIRSF" id="PIRSF000521">
    <property type="entry name" value="Transaminase_4ab_Lys_Orn"/>
    <property type="match status" value="1"/>
</dbReference>
<evidence type="ECO:0000256" key="6">
    <source>
        <dbReference type="ARBA" id="ARBA00022898"/>
    </source>
</evidence>
<sequence>MGTRTRGLIALAKKHLPRNYAPSDKFVLRGGEGCTLFDVEGKEYLDMLACYSAANEGHCNPRIADAIFKHLKTRGLTCNANCFWEEQKILFARDLANFCGKFIDPSLNVVLPMNSGAEAVETAMKIARKWAYVVKRVPLNEAEIIFCENNFHGRTIAIVSASTVPQYSELFGPLVPGIKLVPFADLNALKEAINPNTAAFIVEPVQGEGGIIIPPDGYLAEAKNICDDNDVLLVADEVQSGFGRTGKMFGCNYDGVTPDLLILGKALGGGLVISAVVGSKEVMGILEPGDHGSTFGGNPLSCAVARESLRIMRDERLDKKAEYLGGYFEEKLKEIAVESLYIKEIRVRGLWIAIEVWHSGPDAHEFCQRLHRAGILCKETRDYTIRMSPPLVITRHELDFAVEKIREVFCS</sequence>
<dbReference type="Proteomes" id="UP000177197">
    <property type="component" value="Unassembled WGS sequence"/>
</dbReference>
<dbReference type="GO" id="GO:0004587">
    <property type="term" value="F:ornithine aminotransferase activity"/>
    <property type="evidence" value="ECO:0007669"/>
    <property type="project" value="UniProtKB-EC"/>
</dbReference>
<dbReference type="InterPro" id="IPR015421">
    <property type="entry name" value="PyrdxlP-dep_Trfase_major"/>
</dbReference>
<dbReference type="GO" id="GO:0042802">
    <property type="term" value="F:identical protein binding"/>
    <property type="evidence" value="ECO:0007669"/>
    <property type="project" value="TreeGrafter"/>
</dbReference>
<reference evidence="9 10" key="1">
    <citation type="journal article" date="2016" name="Nat. Commun.">
        <title>Thousands of microbial genomes shed light on interconnected biogeochemical processes in an aquifer system.</title>
        <authorList>
            <person name="Anantharaman K."/>
            <person name="Brown C.T."/>
            <person name="Hug L.A."/>
            <person name="Sharon I."/>
            <person name="Castelle C.J."/>
            <person name="Probst A.J."/>
            <person name="Thomas B.C."/>
            <person name="Singh A."/>
            <person name="Wilkins M.J."/>
            <person name="Karaoz U."/>
            <person name="Brodie E.L."/>
            <person name="Williams K.H."/>
            <person name="Hubbard S.S."/>
            <person name="Banfield J.F."/>
        </authorList>
    </citation>
    <scope>NUCLEOTIDE SEQUENCE [LARGE SCALE GENOMIC DNA]</scope>
</reference>
<evidence type="ECO:0000256" key="1">
    <source>
        <dbReference type="ARBA" id="ARBA00001933"/>
    </source>
</evidence>
<dbReference type="PANTHER" id="PTHR11986:SF18">
    <property type="entry name" value="ORNITHINE AMINOTRANSFERASE, MITOCHONDRIAL"/>
    <property type="match status" value="1"/>
</dbReference>
<accession>A0A1F5CAM2</accession>
<dbReference type="GO" id="GO:0055129">
    <property type="term" value="P:L-proline biosynthetic process"/>
    <property type="evidence" value="ECO:0007669"/>
    <property type="project" value="UniProtKB-UniPathway"/>
</dbReference>
<dbReference type="PANTHER" id="PTHR11986">
    <property type="entry name" value="AMINOTRANSFERASE CLASS III"/>
    <property type="match status" value="1"/>
</dbReference>
<evidence type="ECO:0000313" key="9">
    <source>
        <dbReference type="EMBL" id="OGD39910.1"/>
    </source>
</evidence>
<evidence type="ECO:0000256" key="5">
    <source>
        <dbReference type="ARBA" id="ARBA00022679"/>
    </source>
</evidence>
<keyword evidence="4" id="KW-0032">Aminotransferase</keyword>
<dbReference type="EC" id="2.6.1.13" evidence="3"/>
<keyword evidence="5" id="KW-0808">Transferase</keyword>
<dbReference type="CDD" id="cd00610">
    <property type="entry name" value="OAT_like"/>
    <property type="match status" value="1"/>
</dbReference>
<dbReference type="InterPro" id="IPR015422">
    <property type="entry name" value="PyrdxlP-dep_Trfase_small"/>
</dbReference>
<comment type="cofactor">
    <cofactor evidence="1">
        <name>pyridoxal 5'-phosphate</name>
        <dbReference type="ChEBI" id="CHEBI:597326"/>
    </cofactor>
</comment>
<organism evidence="9 10">
    <name type="scientific">Candidatus Azambacteria bacterium RIFCSPLOWO2_02_FULL_44_14</name>
    <dbReference type="NCBI Taxonomy" id="1797306"/>
    <lineage>
        <taxon>Bacteria</taxon>
        <taxon>Candidatus Azamiibacteriota</taxon>
    </lineage>
</organism>
<dbReference type="UniPathway" id="UPA00098">
    <property type="reaction ID" value="UER00358"/>
</dbReference>
<dbReference type="SUPFAM" id="SSF53383">
    <property type="entry name" value="PLP-dependent transferases"/>
    <property type="match status" value="1"/>
</dbReference>
<dbReference type="InterPro" id="IPR010164">
    <property type="entry name" value="Orn_aminotrans"/>
</dbReference>
<comment type="pathway">
    <text evidence="2">Amino-acid biosynthesis; L-proline biosynthesis; L-glutamate 5-semialdehyde from L-ornithine: step 1/1.</text>
</comment>
<dbReference type="InterPro" id="IPR049704">
    <property type="entry name" value="Aminotrans_3_PPA_site"/>
</dbReference>
<dbReference type="InterPro" id="IPR015424">
    <property type="entry name" value="PyrdxlP-dep_Trfase"/>
</dbReference>
<dbReference type="PROSITE" id="PS00600">
    <property type="entry name" value="AA_TRANSFER_CLASS_3"/>
    <property type="match status" value="1"/>
</dbReference>
<dbReference type="Gene3D" id="3.90.1150.10">
    <property type="entry name" value="Aspartate Aminotransferase, domain 1"/>
    <property type="match status" value="1"/>
</dbReference>
<comment type="caution">
    <text evidence="9">The sequence shown here is derived from an EMBL/GenBank/DDBJ whole genome shotgun (WGS) entry which is preliminary data.</text>
</comment>
<keyword evidence="6 8" id="KW-0663">Pyridoxal phosphate</keyword>
<evidence type="ECO:0000313" key="10">
    <source>
        <dbReference type="Proteomes" id="UP000177197"/>
    </source>
</evidence>
<dbReference type="NCBIfam" id="TIGR01885">
    <property type="entry name" value="Orn_aminotrans"/>
    <property type="match status" value="1"/>
</dbReference>
<evidence type="ECO:0000256" key="7">
    <source>
        <dbReference type="ARBA" id="ARBA00030587"/>
    </source>
</evidence>
<evidence type="ECO:0000256" key="4">
    <source>
        <dbReference type="ARBA" id="ARBA00022576"/>
    </source>
</evidence>
<dbReference type="Gene3D" id="3.40.640.10">
    <property type="entry name" value="Type I PLP-dependent aspartate aminotransferase-like (Major domain)"/>
    <property type="match status" value="1"/>
</dbReference>
<dbReference type="AlphaFoldDB" id="A0A1F5CAM2"/>
<dbReference type="Pfam" id="PF00202">
    <property type="entry name" value="Aminotran_3"/>
    <property type="match status" value="1"/>
</dbReference>
<evidence type="ECO:0000256" key="8">
    <source>
        <dbReference type="RuleBase" id="RU003560"/>
    </source>
</evidence>